<name>A0A1S9UKB0_BACCE</name>
<gene>
    <name evidence="5" type="ORF">BW892_18230</name>
</gene>
<dbReference type="AlphaFoldDB" id="A0A1S9UKB0"/>
<keyword evidence="3" id="KW-1133">Transmembrane helix</keyword>
<dbReference type="InterPro" id="IPR000620">
    <property type="entry name" value="EamA_dom"/>
</dbReference>
<comment type="similarity">
    <text evidence="2">Belongs to the EamA transporter family.</text>
</comment>
<dbReference type="EMBL" id="MUAL01000037">
    <property type="protein sequence ID" value="OOR22676.1"/>
    <property type="molecule type" value="Genomic_DNA"/>
</dbReference>
<evidence type="ECO:0000313" key="5">
    <source>
        <dbReference type="EMBL" id="OOR22676.1"/>
    </source>
</evidence>
<organism evidence="5 6">
    <name type="scientific">Bacillus cereus</name>
    <dbReference type="NCBI Taxonomy" id="1396"/>
    <lineage>
        <taxon>Bacteria</taxon>
        <taxon>Bacillati</taxon>
        <taxon>Bacillota</taxon>
        <taxon>Bacilli</taxon>
        <taxon>Bacillales</taxon>
        <taxon>Bacillaceae</taxon>
        <taxon>Bacillus</taxon>
        <taxon>Bacillus cereus group</taxon>
    </lineage>
</organism>
<keyword evidence="3" id="KW-0812">Transmembrane</keyword>
<evidence type="ECO:0000256" key="2">
    <source>
        <dbReference type="ARBA" id="ARBA00007362"/>
    </source>
</evidence>
<feature type="transmembrane region" description="Helical" evidence="3">
    <location>
        <begin position="37"/>
        <end position="55"/>
    </location>
</feature>
<dbReference type="PANTHER" id="PTHR22911:SF137">
    <property type="entry name" value="SOLUTE CARRIER FAMILY 35 MEMBER G2-RELATED"/>
    <property type="match status" value="1"/>
</dbReference>
<feature type="domain" description="EamA" evidence="4">
    <location>
        <begin position="150"/>
        <end position="282"/>
    </location>
</feature>
<feature type="transmembrane region" description="Helical" evidence="3">
    <location>
        <begin position="92"/>
        <end position="111"/>
    </location>
</feature>
<sequence>MEKLKFSLLVLLGACSYGVLSSILKVGFLNGFSFDELLGGQYVFGWLGLLVLVLLFSRHKVSRKNIFLLLVVGTTMSVTSIFYGYSVKELPASIAVILLFQSTWIGVLIEAVVSKTFPSREKLLSILVLFIGTLFASGMLEGLGQHLSVKGIIYGLLAAIVFALYIFASGRVATTVPTYSKSFLMTTGATLLACFIYPPNFLIDGTLQAGLWKYTFFLGLFGVVIPVICFSLGVPKVGTGLGTILGAAELPVAIIASITLVHEKVSLLQWFGVLGILIGVFIPQVLVLQKEKRETMNKGVS</sequence>
<feature type="transmembrane region" description="Helical" evidence="3">
    <location>
        <begin position="123"/>
        <end position="140"/>
    </location>
</feature>
<keyword evidence="3" id="KW-0472">Membrane</keyword>
<dbReference type="Pfam" id="PF00892">
    <property type="entry name" value="EamA"/>
    <property type="match status" value="1"/>
</dbReference>
<comment type="caution">
    <text evidence="5">The sequence shown here is derived from an EMBL/GenBank/DDBJ whole genome shotgun (WGS) entry which is preliminary data.</text>
</comment>
<accession>A0A1S9UKB0</accession>
<feature type="transmembrane region" description="Helical" evidence="3">
    <location>
        <begin position="214"/>
        <end position="234"/>
    </location>
</feature>
<feature type="transmembrane region" description="Helical" evidence="3">
    <location>
        <begin position="182"/>
        <end position="202"/>
    </location>
</feature>
<dbReference type="RefSeq" id="WP_078181187.1">
    <property type="nucleotide sequence ID" value="NZ_MUAL01000037.1"/>
</dbReference>
<comment type="subcellular location">
    <subcellularLocation>
        <location evidence="1">Endomembrane system</location>
        <topology evidence="1">Multi-pass membrane protein</topology>
    </subcellularLocation>
</comment>
<evidence type="ECO:0000259" key="4">
    <source>
        <dbReference type="Pfam" id="PF00892"/>
    </source>
</evidence>
<feature type="transmembrane region" description="Helical" evidence="3">
    <location>
        <begin position="152"/>
        <end position="170"/>
    </location>
</feature>
<dbReference type="SUPFAM" id="SSF103481">
    <property type="entry name" value="Multidrug resistance efflux transporter EmrE"/>
    <property type="match status" value="2"/>
</dbReference>
<dbReference type="InterPro" id="IPR037185">
    <property type="entry name" value="EmrE-like"/>
</dbReference>
<feature type="transmembrane region" description="Helical" evidence="3">
    <location>
        <begin position="267"/>
        <end position="288"/>
    </location>
</feature>
<reference evidence="5 6" key="1">
    <citation type="submission" date="2017-01" db="EMBL/GenBank/DDBJ databases">
        <title>Bacillus cereus isolates.</title>
        <authorList>
            <person name="Beno S.M."/>
        </authorList>
    </citation>
    <scope>NUCLEOTIDE SEQUENCE [LARGE SCALE GENOMIC DNA]</scope>
    <source>
        <strain evidence="5 6">FSL M7-1219</strain>
    </source>
</reference>
<evidence type="ECO:0000256" key="1">
    <source>
        <dbReference type="ARBA" id="ARBA00004127"/>
    </source>
</evidence>
<proteinExistence type="inferred from homology"/>
<feature type="transmembrane region" description="Helical" evidence="3">
    <location>
        <begin position="67"/>
        <end position="86"/>
    </location>
</feature>
<dbReference type="Proteomes" id="UP000191124">
    <property type="component" value="Unassembled WGS sequence"/>
</dbReference>
<protein>
    <submittedName>
        <fullName evidence="5">EamA family transporter</fullName>
    </submittedName>
</protein>
<evidence type="ECO:0000313" key="6">
    <source>
        <dbReference type="Proteomes" id="UP000191124"/>
    </source>
</evidence>
<dbReference type="PANTHER" id="PTHR22911">
    <property type="entry name" value="ACYL-MALONYL CONDENSING ENZYME-RELATED"/>
    <property type="match status" value="1"/>
</dbReference>
<feature type="transmembrane region" description="Helical" evidence="3">
    <location>
        <begin position="241"/>
        <end position="261"/>
    </location>
</feature>
<evidence type="ECO:0000256" key="3">
    <source>
        <dbReference type="SAM" id="Phobius"/>
    </source>
</evidence>
<dbReference type="GO" id="GO:0016020">
    <property type="term" value="C:membrane"/>
    <property type="evidence" value="ECO:0007669"/>
    <property type="project" value="InterPro"/>
</dbReference>